<dbReference type="InterPro" id="IPR012349">
    <property type="entry name" value="Split_barrel_FMN-bd"/>
</dbReference>
<dbReference type="HOGENOM" id="CLU_091356_0_0_11"/>
<protein>
    <submittedName>
        <fullName evidence="2">Flavin reductase-like protein</fullName>
    </submittedName>
</protein>
<dbReference type="GO" id="GO:0010181">
    <property type="term" value="F:FMN binding"/>
    <property type="evidence" value="ECO:0007669"/>
    <property type="project" value="InterPro"/>
</dbReference>
<dbReference type="GO" id="GO:0016646">
    <property type="term" value="F:oxidoreductase activity, acting on the CH-NH group of donors, NAD or NADP as acceptor"/>
    <property type="evidence" value="ECO:0007669"/>
    <property type="project" value="UniProtKB-ARBA"/>
</dbReference>
<reference evidence="2" key="1">
    <citation type="submission" date="2010-08" db="EMBL/GenBank/DDBJ databases">
        <authorList>
            <person name="Muzny D."/>
            <person name="Qin X."/>
            <person name="Buhay C."/>
            <person name="Dugan-Rocha S."/>
            <person name="Ding Y."/>
            <person name="Chen G."/>
            <person name="Hawes A."/>
            <person name="Holder M."/>
            <person name="Jhangiani S."/>
            <person name="Johnson A."/>
            <person name="Khan Z."/>
            <person name="Li Z."/>
            <person name="Liu W."/>
            <person name="Liu X."/>
            <person name="Perez L."/>
            <person name="Shen H."/>
            <person name="Wang Q."/>
            <person name="Watt J."/>
            <person name="Xi L."/>
            <person name="Xin Y."/>
            <person name="Zhou J."/>
            <person name="Deng J."/>
            <person name="Jiang H."/>
            <person name="Liu Y."/>
            <person name="Qu J."/>
            <person name="Song X.-Z."/>
            <person name="Zhang L."/>
            <person name="Villasana D."/>
            <person name="Johnson A."/>
            <person name="Liu J."/>
            <person name="Liyanage D."/>
            <person name="Lorensuhewa L."/>
            <person name="Robinson T."/>
            <person name="Song A."/>
            <person name="Song B.-B."/>
            <person name="Dinh H."/>
            <person name="Thornton R."/>
            <person name="Coyle M."/>
            <person name="Francisco L."/>
            <person name="Jackson L."/>
            <person name="Javaid M."/>
            <person name="Korchina V."/>
            <person name="Kovar C."/>
            <person name="Mata R."/>
            <person name="Mathew T."/>
            <person name="Ngo R."/>
            <person name="Nguyen L."/>
            <person name="Nguyen N."/>
            <person name="Okwuonu G."/>
            <person name="Ongeri F."/>
            <person name="Pham C."/>
            <person name="Simmons D."/>
            <person name="Wilczek-Boney K."/>
            <person name="Hale W."/>
            <person name="Jakkamsetti A."/>
            <person name="Pham P."/>
            <person name="Ruth R."/>
            <person name="San Lucas F."/>
            <person name="Warren J."/>
            <person name="Zhang J."/>
            <person name="Zhao Z."/>
            <person name="Zhou C."/>
            <person name="Zhu D."/>
            <person name="Lee S."/>
            <person name="Bess C."/>
            <person name="Blankenburg K."/>
            <person name="Forbes L."/>
            <person name="Fu Q."/>
            <person name="Gubbala S."/>
            <person name="Hirani K."/>
            <person name="Jayaseelan J.C."/>
            <person name="Lara F."/>
            <person name="Munidasa M."/>
            <person name="Palculict T."/>
            <person name="Patil S."/>
            <person name="Pu L.-L."/>
            <person name="Saada N."/>
            <person name="Tang L."/>
            <person name="Weissenberger G."/>
            <person name="Zhu Y."/>
            <person name="Hemphill L."/>
            <person name="Shang Y."/>
            <person name="Youmans B."/>
            <person name="Ayvaz T."/>
            <person name="Ross M."/>
            <person name="Santibanez J."/>
            <person name="Aqrawi P."/>
            <person name="Gross S."/>
            <person name="Joshi V."/>
            <person name="Fowler G."/>
            <person name="Nazareth L."/>
            <person name="Reid J."/>
            <person name="Worley K."/>
            <person name="Petrosino J."/>
            <person name="Highlander S."/>
            <person name="Gibbs R."/>
        </authorList>
    </citation>
    <scope>NUCLEOTIDE SEQUENCE [LARGE SCALE GENOMIC DNA]</scope>
    <source>
        <strain evidence="2">DSM 15272</strain>
    </source>
</reference>
<gene>
    <name evidence="2" type="ORF">HMPREF0063_10852</name>
</gene>
<dbReference type="RefSeq" id="WP_007077874.1">
    <property type="nucleotide sequence ID" value="NZ_CM001024.1"/>
</dbReference>
<sequence length="175" mass="18205">MTIHSDHPFRTPDEGRDALRQVRGRMAAPATVWATGSGRDRVGLTVSSVLVAEGDPAHVIGLLDPIADLTERLVDGGSFTVNVLAAGQEFLAGVFAGHEPAPGGPFTQGEWTDGPHGPVLAGAAGHLGADVTACDQQVGWSVLVDGVVRHAEAQDVEALVHLRGAFRRVTAQPGR</sequence>
<dbReference type="AlphaFoldDB" id="E2SA62"/>
<organism evidence="2 3">
    <name type="scientific">Aeromicrobium marinum DSM 15272</name>
    <dbReference type="NCBI Taxonomy" id="585531"/>
    <lineage>
        <taxon>Bacteria</taxon>
        <taxon>Bacillati</taxon>
        <taxon>Actinomycetota</taxon>
        <taxon>Actinomycetes</taxon>
        <taxon>Propionibacteriales</taxon>
        <taxon>Nocardioidaceae</taxon>
        <taxon>Aeromicrobium</taxon>
    </lineage>
</organism>
<keyword evidence="3" id="KW-1185">Reference proteome</keyword>
<dbReference type="Proteomes" id="UP000003111">
    <property type="component" value="Unassembled WGS sequence"/>
</dbReference>
<comment type="caution">
    <text evidence="2">The sequence shown here is derived from an EMBL/GenBank/DDBJ whole genome shotgun (WGS) entry which is preliminary data.</text>
</comment>
<dbReference type="OrthoDB" id="3394673at2"/>
<evidence type="ECO:0000313" key="3">
    <source>
        <dbReference type="Proteomes" id="UP000003111"/>
    </source>
</evidence>
<dbReference type="eggNOG" id="COG1853">
    <property type="taxonomic scope" value="Bacteria"/>
</dbReference>
<proteinExistence type="predicted"/>
<dbReference type="EMBL" id="ACLF03000003">
    <property type="protein sequence ID" value="EFQ84136.1"/>
    <property type="molecule type" value="Genomic_DNA"/>
</dbReference>
<dbReference type="Pfam" id="PF01613">
    <property type="entry name" value="Flavin_Reduct"/>
    <property type="match status" value="1"/>
</dbReference>
<dbReference type="STRING" id="585531.HMPREF0063_10852"/>
<dbReference type="InterPro" id="IPR002563">
    <property type="entry name" value="Flavin_Rdtase-like_dom"/>
</dbReference>
<evidence type="ECO:0000313" key="2">
    <source>
        <dbReference type="EMBL" id="EFQ84136.1"/>
    </source>
</evidence>
<feature type="domain" description="Flavin reductase like" evidence="1">
    <location>
        <begin position="23"/>
        <end position="168"/>
    </location>
</feature>
<accession>E2SA62</accession>
<dbReference type="SUPFAM" id="SSF50475">
    <property type="entry name" value="FMN-binding split barrel"/>
    <property type="match status" value="1"/>
</dbReference>
<dbReference type="SMART" id="SM00903">
    <property type="entry name" value="Flavin_Reduct"/>
    <property type="match status" value="1"/>
</dbReference>
<evidence type="ECO:0000259" key="1">
    <source>
        <dbReference type="SMART" id="SM00903"/>
    </source>
</evidence>
<dbReference type="Gene3D" id="2.30.110.10">
    <property type="entry name" value="Electron Transport, Fmn-binding Protein, Chain A"/>
    <property type="match status" value="1"/>
</dbReference>
<name>E2SA62_9ACTN</name>